<name>A0ABS2IQ93_9ACTN</name>
<keyword evidence="2" id="KW-0472">Membrane</keyword>
<feature type="transmembrane region" description="Helical" evidence="2">
    <location>
        <begin position="89"/>
        <end position="109"/>
    </location>
</feature>
<reference evidence="3 4" key="1">
    <citation type="submission" date="2021-02" db="EMBL/GenBank/DDBJ databases">
        <authorList>
            <person name="Ra J.-S."/>
        </authorList>
    </citation>
    <scope>NUCLEOTIDE SEQUENCE [LARGE SCALE GENOMIC DNA]</scope>
    <source>
        <strain evidence="3 4">MMS20-R1-14</strain>
    </source>
</reference>
<organism evidence="3 4">
    <name type="scientific">Micromonospora humida</name>
    <dbReference type="NCBI Taxonomy" id="2809018"/>
    <lineage>
        <taxon>Bacteria</taxon>
        <taxon>Bacillati</taxon>
        <taxon>Actinomycetota</taxon>
        <taxon>Actinomycetes</taxon>
        <taxon>Micromonosporales</taxon>
        <taxon>Micromonosporaceae</taxon>
        <taxon>Micromonospora</taxon>
    </lineage>
</organism>
<evidence type="ECO:0000256" key="1">
    <source>
        <dbReference type="SAM" id="MobiDB-lite"/>
    </source>
</evidence>
<comment type="caution">
    <text evidence="3">The sequence shown here is derived from an EMBL/GenBank/DDBJ whole genome shotgun (WGS) entry which is preliminary data.</text>
</comment>
<dbReference type="InterPro" id="IPR014509">
    <property type="entry name" value="YjdF-like"/>
</dbReference>
<protein>
    <submittedName>
        <fullName evidence="3">DUF2238 domain-containing protein</fullName>
    </submittedName>
</protein>
<accession>A0ABS2IQ93</accession>
<feature type="region of interest" description="Disordered" evidence="1">
    <location>
        <begin position="1"/>
        <end position="29"/>
    </location>
</feature>
<sequence length="273" mass="29762">MDSGKPRRSVPTGQARTGPAPHRSDARAARRRCSDVGAVIVGGRAATGRPPRIEQVVAVTRARTLVPPLLLGLVVVALVLSGIRPYDRLTWLLETVWVIVGVPVVLLVWRRFPLTTLLCCLLAAHALVLIVGGHWTYARVPPGDWVRDALDLSRNPYDRLGHFVQGFVPAILVREILVRRSPLRGSRWLAPLVVCACLAFSAFFEMIEWWSSVAGGSAADDFLGTQGDVWDTQWDMFLALVGAVTSLALLSRWHDRQLPAATPARPAPAVPVG</sequence>
<gene>
    <name evidence="3" type="ORF">JQX11_07515</name>
</gene>
<evidence type="ECO:0000256" key="2">
    <source>
        <dbReference type="SAM" id="Phobius"/>
    </source>
</evidence>
<feature type="transmembrane region" description="Helical" evidence="2">
    <location>
        <begin position="116"/>
        <end position="137"/>
    </location>
</feature>
<feature type="transmembrane region" description="Helical" evidence="2">
    <location>
        <begin position="65"/>
        <end position="83"/>
    </location>
</feature>
<feature type="transmembrane region" description="Helical" evidence="2">
    <location>
        <begin position="189"/>
        <end position="212"/>
    </location>
</feature>
<evidence type="ECO:0000313" key="3">
    <source>
        <dbReference type="EMBL" id="MBM7076194.1"/>
    </source>
</evidence>
<keyword evidence="2" id="KW-1133">Transmembrane helix</keyword>
<dbReference type="Pfam" id="PF09997">
    <property type="entry name" value="DUF2238"/>
    <property type="match status" value="1"/>
</dbReference>
<feature type="transmembrane region" description="Helical" evidence="2">
    <location>
        <begin position="160"/>
        <end position="177"/>
    </location>
</feature>
<keyword evidence="2" id="KW-0812">Transmembrane</keyword>
<evidence type="ECO:0000313" key="4">
    <source>
        <dbReference type="Proteomes" id="UP001518872"/>
    </source>
</evidence>
<dbReference type="Proteomes" id="UP001518872">
    <property type="component" value="Unassembled WGS sequence"/>
</dbReference>
<dbReference type="EMBL" id="JAFEUC010000003">
    <property type="protein sequence ID" value="MBM7076194.1"/>
    <property type="molecule type" value="Genomic_DNA"/>
</dbReference>
<feature type="transmembrane region" description="Helical" evidence="2">
    <location>
        <begin position="232"/>
        <end position="250"/>
    </location>
</feature>
<keyword evidence="4" id="KW-1185">Reference proteome</keyword>
<proteinExistence type="predicted"/>